<keyword evidence="3" id="KW-1185">Reference proteome</keyword>
<dbReference type="Proteomes" id="UP000585437">
    <property type="component" value="Unassembled WGS sequence"/>
</dbReference>
<dbReference type="PANTHER" id="PTHR20883:SF48">
    <property type="entry name" value="ECTOINE DIOXYGENASE"/>
    <property type="match status" value="1"/>
</dbReference>
<accession>A0A7X0MQD1</accession>
<comment type="caution">
    <text evidence="2">The sequence shown here is derived from an EMBL/GenBank/DDBJ whole genome shotgun (WGS) entry which is preliminary data.</text>
</comment>
<name>A0A7X0MQD1_9HYPH</name>
<dbReference type="AlphaFoldDB" id="A0A7X0MQD1"/>
<evidence type="ECO:0000313" key="3">
    <source>
        <dbReference type="Proteomes" id="UP000585437"/>
    </source>
</evidence>
<dbReference type="InterPro" id="IPR008775">
    <property type="entry name" value="Phytyl_CoA_dOase-like"/>
</dbReference>
<comment type="cofactor">
    <cofactor evidence="1">
        <name>Fe(2+)</name>
        <dbReference type="ChEBI" id="CHEBI:29033"/>
    </cofactor>
</comment>
<organism evidence="2 3">
    <name type="scientific">Rhizobium soli</name>
    <dbReference type="NCBI Taxonomy" id="424798"/>
    <lineage>
        <taxon>Bacteria</taxon>
        <taxon>Pseudomonadati</taxon>
        <taxon>Pseudomonadota</taxon>
        <taxon>Alphaproteobacteria</taxon>
        <taxon>Hyphomicrobiales</taxon>
        <taxon>Rhizobiaceae</taxon>
        <taxon>Rhizobium/Agrobacterium group</taxon>
        <taxon>Rhizobium</taxon>
    </lineage>
</organism>
<dbReference type="RefSeq" id="WP_113109870.1">
    <property type="nucleotide sequence ID" value="NZ_JACHBU010000001.1"/>
</dbReference>
<evidence type="ECO:0008006" key="4">
    <source>
        <dbReference type="Google" id="ProtNLM"/>
    </source>
</evidence>
<dbReference type="GO" id="GO:0005506">
    <property type="term" value="F:iron ion binding"/>
    <property type="evidence" value="ECO:0007669"/>
    <property type="project" value="UniProtKB-ARBA"/>
</dbReference>
<reference evidence="2 3" key="1">
    <citation type="submission" date="2020-08" db="EMBL/GenBank/DDBJ databases">
        <title>The Agave Microbiome: Exploring the role of microbial communities in plant adaptations to desert environments.</title>
        <authorList>
            <person name="Partida-Martinez L.P."/>
        </authorList>
    </citation>
    <scope>NUCLEOTIDE SEQUENCE [LARGE SCALE GENOMIC DNA]</scope>
    <source>
        <strain evidence="2 3">AS3.12</strain>
    </source>
</reference>
<sequence>MAQQTIQWWRYPRLALGILGSDKSFRKNPLIGHPHLNELGLHRERVRIAARMADYRRRILGSQVRPEERSAFDRDGFVIRQNALPQDVFLRIRDFLKSEPLPAREMRQGQAVTRMIPIGPTALKRLPDLARFSHNQSIAGLLRYVGGAGGDPIHFIQTVIAEPALAKADPQTALHADTFHSTSKAWLFLDDVEADNGPFVFVPGSHKLTEKRIEWEYRQSLIASTDNRAHHADGSFRITPEELTTLGDFEPKKVTVPANTLVVADTYAFHSRAVSFKHTMRVELHAYHRTNPFSPLPFSPLSLVPGLHDRRLDLYLGHSDRKAKRAGRKPTWQDVGECTAYSEPHI</sequence>
<evidence type="ECO:0000256" key="1">
    <source>
        <dbReference type="ARBA" id="ARBA00001954"/>
    </source>
</evidence>
<dbReference type="Pfam" id="PF05721">
    <property type="entry name" value="PhyH"/>
    <property type="match status" value="1"/>
</dbReference>
<protein>
    <recommendedName>
        <fullName evidence="4">Phytanoyl-CoA dioxygenase</fullName>
    </recommendedName>
</protein>
<dbReference type="GO" id="GO:0016706">
    <property type="term" value="F:2-oxoglutarate-dependent dioxygenase activity"/>
    <property type="evidence" value="ECO:0007669"/>
    <property type="project" value="UniProtKB-ARBA"/>
</dbReference>
<dbReference type="EMBL" id="JACHBU010000001">
    <property type="protein sequence ID" value="MBB6507349.1"/>
    <property type="molecule type" value="Genomic_DNA"/>
</dbReference>
<gene>
    <name evidence="2" type="ORF">F4695_000668</name>
</gene>
<evidence type="ECO:0000313" key="2">
    <source>
        <dbReference type="EMBL" id="MBB6507349.1"/>
    </source>
</evidence>
<dbReference type="Gene3D" id="2.60.120.620">
    <property type="entry name" value="q2cbj1_9rhob like domain"/>
    <property type="match status" value="1"/>
</dbReference>
<dbReference type="PANTHER" id="PTHR20883">
    <property type="entry name" value="PHYTANOYL-COA DIOXYGENASE DOMAIN CONTAINING 1"/>
    <property type="match status" value="1"/>
</dbReference>
<proteinExistence type="predicted"/>
<dbReference type="SUPFAM" id="SSF51197">
    <property type="entry name" value="Clavaminate synthase-like"/>
    <property type="match status" value="1"/>
</dbReference>